<dbReference type="AlphaFoldDB" id="A0A091QCR6"/>
<organism evidence="2 3">
    <name type="scientific">Merops nubicus</name>
    <name type="common">Northern carmine bee-eater</name>
    <dbReference type="NCBI Taxonomy" id="57421"/>
    <lineage>
        <taxon>Eukaryota</taxon>
        <taxon>Metazoa</taxon>
        <taxon>Chordata</taxon>
        <taxon>Craniata</taxon>
        <taxon>Vertebrata</taxon>
        <taxon>Euteleostomi</taxon>
        <taxon>Archelosauria</taxon>
        <taxon>Archosauria</taxon>
        <taxon>Dinosauria</taxon>
        <taxon>Saurischia</taxon>
        <taxon>Theropoda</taxon>
        <taxon>Coelurosauria</taxon>
        <taxon>Aves</taxon>
        <taxon>Neognathae</taxon>
        <taxon>Neoaves</taxon>
        <taxon>Telluraves</taxon>
        <taxon>Coraciimorphae</taxon>
        <taxon>Coraciiformes</taxon>
        <taxon>Meropidae</taxon>
        <taxon>Merops</taxon>
    </lineage>
</organism>
<evidence type="ECO:0000313" key="2">
    <source>
        <dbReference type="EMBL" id="KFQ22948.1"/>
    </source>
</evidence>
<reference evidence="2 3" key="1">
    <citation type="submission" date="2014-04" db="EMBL/GenBank/DDBJ databases">
        <title>Genome evolution of avian class.</title>
        <authorList>
            <person name="Zhang G."/>
            <person name="Li C."/>
        </authorList>
    </citation>
    <scope>NUCLEOTIDE SEQUENCE [LARGE SCALE GENOMIC DNA]</scope>
    <source>
        <strain evidence="2">BGI_N331</strain>
    </source>
</reference>
<accession>A0A091QCR6</accession>
<dbReference type="EMBL" id="KK693524">
    <property type="protein sequence ID" value="KFQ22948.1"/>
    <property type="molecule type" value="Genomic_DNA"/>
</dbReference>
<gene>
    <name evidence="2" type="ORF">N331_05704</name>
</gene>
<feature type="non-terminal residue" evidence="2">
    <location>
        <position position="37"/>
    </location>
</feature>
<dbReference type="Proteomes" id="UP000052967">
    <property type="component" value="Unassembled WGS sequence"/>
</dbReference>
<feature type="transmembrane region" description="Helical" evidence="1">
    <location>
        <begin position="12"/>
        <end position="32"/>
    </location>
</feature>
<keyword evidence="1" id="KW-0812">Transmembrane</keyword>
<feature type="non-terminal residue" evidence="2">
    <location>
        <position position="1"/>
    </location>
</feature>
<keyword evidence="1" id="KW-0472">Membrane</keyword>
<name>A0A091QCR6_MERNU</name>
<sequence length="37" mass="4333">SYLTDPLRKLTVLHLLVTATISSLHHRLLCYFKTLHK</sequence>
<evidence type="ECO:0000256" key="1">
    <source>
        <dbReference type="SAM" id="Phobius"/>
    </source>
</evidence>
<protein>
    <submittedName>
        <fullName evidence="2">Uncharacterized protein</fullName>
    </submittedName>
</protein>
<keyword evidence="1" id="KW-1133">Transmembrane helix</keyword>
<evidence type="ECO:0000313" key="3">
    <source>
        <dbReference type="Proteomes" id="UP000052967"/>
    </source>
</evidence>
<keyword evidence="3" id="KW-1185">Reference proteome</keyword>
<proteinExistence type="predicted"/>